<dbReference type="eggNOG" id="COG0810">
    <property type="taxonomic scope" value="Bacteria"/>
</dbReference>
<protein>
    <recommendedName>
        <fullName evidence="7">TonB C-terminal domain-containing protein</fullName>
    </recommendedName>
</protein>
<dbReference type="PROSITE" id="PS52015">
    <property type="entry name" value="TONB_CTD"/>
    <property type="match status" value="1"/>
</dbReference>
<dbReference type="GO" id="GO:0055085">
    <property type="term" value="P:transmembrane transport"/>
    <property type="evidence" value="ECO:0007669"/>
    <property type="project" value="InterPro"/>
</dbReference>
<evidence type="ECO:0000313" key="9">
    <source>
        <dbReference type="Proteomes" id="UP000024547"/>
    </source>
</evidence>
<evidence type="ECO:0000256" key="3">
    <source>
        <dbReference type="ARBA" id="ARBA00022989"/>
    </source>
</evidence>
<feature type="compositionally biased region" description="Pro residues" evidence="5">
    <location>
        <begin position="68"/>
        <end position="85"/>
    </location>
</feature>
<comment type="subcellular location">
    <subcellularLocation>
        <location evidence="1">Membrane</location>
        <topology evidence="1">Single-pass membrane protein</topology>
    </subcellularLocation>
</comment>
<feature type="compositionally biased region" description="Basic and acidic residues" evidence="5">
    <location>
        <begin position="133"/>
        <end position="142"/>
    </location>
</feature>
<sequence>MIQKNILRFSAALSAATATHLTVLAYTMSQPLSGPALIAGNSFSVELGSIAETTPSSDPKPTKQAPAEPEPQPAPIKPDSTPAPNPNKETAPLLPDTTLLPEPPPTIEQEPVVETKAAPEQEDDSSNLVSDPAHLDSSKDLDQAVSADTGSEKSSDAENATTETETTPAGEAPSDTLNDANSGAPGNAAESNYKGLVMQHLSRQRRPRASSPGSAFVEFRISPRGAVKSIRISRSSGSSRFDREAIIVVKKAAPYPKPPFGVNTMFTVEIAGT</sequence>
<evidence type="ECO:0000256" key="2">
    <source>
        <dbReference type="ARBA" id="ARBA00022692"/>
    </source>
</evidence>
<dbReference type="NCBIfam" id="TIGR01352">
    <property type="entry name" value="tonB_Cterm"/>
    <property type="match status" value="1"/>
</dbReference>
<keyword evidence="4" id="KW-0472">Membrane</keyword>
<name>A0A059E077_9PROT</name>
<feature type="compositionally biased region" description="Low complexity" evidence="5">
    <location>
        <begin position="89"/>
        <end position="100"/>
    </location>
</feature>
<dbReference type="Pfam" id="PF03544">
    <property type="entry name" value="TonB_C"/>
    <property type="match status" value="1"/>
</dbReference>
<dbReference type="EMBL" id="AWFH01000023">
    <property type="protein sequence ID" value="KCZ60369.1"/>
    <property type="molecule type" value="Genomic_DNA"/>
</dbReference>
<accession>A0A059E077</accession>
<evidence type="ECO:0000256" key="5">
    <source>
        <dbReference type="SAM" id="MobiDB-lite"/>
    </source>
</evidence>
<reference evidence="8 9" key="1">
    <citation type="journal article" date="2014" name="Antonie Van Leeuwenhoek">
        <title>Hyphomonas beringensis sp. nov. and Hyphomonas chukchiensis sp. nov., isolated from surface seawater of the Bering Sea and Chukchi Sea.</title>
        <authorList>
            <person name="Li C."/>
            <person name="Lai Q."/>
            <person name="Li G."/>
            <person name="Dong C."/>
            <person name="Wang J."/>
            <person name="Liao Y."/>
            <person name="Shao Z."/>
        </authorList>
    </citation>
    <scope>NUCLEOTIDE SEQUENCE [LARGE SCALE GENOMIC DNA]</scope>
    <source>
        <strain evidence="8 9">22II1-22F38</strain>
    </source>
</reference>
<feature type="chain" id="PRO_5001570785" description="TonB C-terminal domain-containing protein" evidence="6">
    <location>
        <begin position="26"/>
        <end position="273"/>
    </location>
</feature>
<dbReference type="GO" id="GO:0016020">
    <property type="term" value="C:membrane"/>
    <property type="evidence" value="ECO:0007669"/>
    <property type="project" value="UniProtKB-SubCell"/>
</dbReference>
<feature type="region of interest" description="Disordered" evidence="5">
    <location>
        <begin position="51"/>
        <end position="195"/>
    </location>
</feature>
<gene>
    <name evidence="8" type="ORF">HY36_05160</name>
</gene>
<dbReference type="Gene3D" id="3.30.1150.10">
    <property type="match status" value="1"/>
</dbReference>
<evidence type="ECO:0000256" key="4">
    <source>
        <dbReference type="ARBA" id="ARBA00023136"/>
    </source>
</evidence>
<keyword evidence="9" id="KW-1185">Reference proteome</keyword>
<dbReference type="STRING" id="1280948.HY36_05160"/>
<evidence type="ECO:0000256" key="1">
    <source>
        <dbReference type="ARBA" id="ARBA00004167"/>
    </source>
</evidence>
<keyword evidence="3" id="KW-1133">Transmembrane helix</keyword>
<evidence type="ECO:0000313" key="8">
    <source>
        <dbReference type="EMBL" id="KCZ60369.1"/>
    </source>
</evidence>
<evidence type="ECO:0000256" key="6">
    <source>
        <dbReference type="SAM" id="SignalP"/>
    </source>
</evidence>
<evidence type="ECO:0000259" key="7">
    <source>
        <dbReference type="PROSITE" id="PS52015"/>
    </source>
</evidence>
<feature type="compositionally biased region" description="Low complexity" evidence="5">
    <location>
        <begin position="157"/>
        <end position="172"/>
    </location>
</feature>
<comment type="caution">
    <text evidence="8">The sequence shown here is derived from an EMBL/GenBank/DDBJ whole genome shotgun (WGS) entry which is preliminary data.</text>
</comment>
<dbReference type="InterPro" id="IPR006260">
    <property type="entry name" value="TonB/TolA_C"/>
</dbReference>
<keyword evidence="2" id="KW-0812">Transmembrane</keyword>
<dbReference type="InterPro" id="IPR037682">
    <property type="entry name" value="TonB_C"/>
</dbReference>
<dbReference type="Proteomes" id="UP000024547">
    <property type="component" value="Unassembled WGS sequence"/>
</dbReference>
<proteinExistence type="predicted"/>
<dbReference type="RefSeq" id="WP_035552155.1">
    <property type="nucleotide sequence ID" value="NZ_CAXEMP010000127.1"/>
</dbReference>
<dbReference type="GeneID" id="92501108"/>
<dbReference type="AlphaFoldDB" id="A0A059E077"/>
<feature type="domain" description="TonB C-terminal" evidence="7">
    <location>
        <begin position="187"/>
        <end position="273"/>
    </location>
</feature>
<organism evidence="8 9">
    <name type="scientific">Hyphomonas atlantica</name>
    <dbReference type="NCBI Taxonomy" id="1280948"/>
    <lineage>
        <taxon>Bacteria</taxon>
        <taxon>Pseudomonadati</taxon>
        <taxon>Pseudomonadota</taxon>
        <taxon>Alphaproteobacteria</taxon>
        <taxon>Hyphomonadales</taxon>
        <taxon>Hyphomonadaceae</taxon>
        <taxon>Hyphomonas</taxon>
    </lineage>
</organism>
<feature type="signal peptide" evidence="6">
    <location>
        <begin position="1"/>
        <end position="25"/>
    </location>
</feature>
<keyword evidence="6" id="KW-0732">Signal</keyword>
<dbReference type="SUPFAM" id="SSF74653">
    <property type="entry name" value="TolA/TonB C-terminal domain"/>
    <property type="match status" value="1"/>
</dbReference>